<dbReference type="Proteomes" id="UP001286313">
    <property type="component" value="Unassembled WGS sequence"/>
</dbReference>
<name>A0AAE1L630_PETCI</name>
<evidence type="ECO:0000313" key="1">
    <source>
        <dbReference type="EMBL" id="KAK3895015.1"/>
    </source>
</evidence>
<proteinExistence type="predicted"/>
<protein>
    <submittedName>
        <fullName evidence="1">Uncharacterized protein</fullName>
    </submittedName>
</protein>
<reference evidence="1" key="1">
    <citation type="submission" date="2023-10" db="EMBL/GenBank/DDBJ databases">
        <title>Genome assemblies of two species of porcelain crab, Petrolisthes cinctipes and Petrolisthes manimaculis (Anomura: Porcellanidae).</title>
        <authorList>
            <person name="Angst P."/>
        </authorList>
    </citation>
    <scope>NUCLEOTIDE SEQUENCE</scope>
    <source>
        <strain evidence="1">PB745_01</strain>
        <tissue evidence="1">Gill</tissue>
    </source>
</reference>
<gene>
    <name evidence="1" type="ORF">Pcinc_001248</name>
</gene>
<evidence type="ECO:0000313" key="2">
    <source>
        <dbReference type="Proteomes" id="UP001286313"/>
    </source>
</evidence>
<comment type="caution">
    <text evidence="1">The sequence shown here is derived from an EMBL/GenBank/DDBJ whole genome shotgun (WGS) entry which is preliminary data.</text>
</comment>
<sequence>MFYGPRCCTTRPLLHSPPRGTTTLLTDPSCTSRPQHDLHGALHLLQPHRRLKDAFRALQPDQRTDALPLILLTIRATEPPYTGLTKTLV</sequence>
<dbReference type="AlphaFoldDB" id="A0AAE1L630"/>
<accession>A0AAE1L630</accession>
<organism evidence="1 2">
    <name type="scientific">Petrolisthes cinctipes</name>
    <name type="common">Flat porcelain crab</name>
    <dbReference type="NCBI Taxonomy" id="88211"/>
    <lineage>
        <taxon>Eukaryota</taxon>
        <taxon>Metazoa</taxon>
        <taxon>Ecdysozoa</taxon>
        <taxon>Arthropoda</taxon>
        <taxon>Crustacea</taxon>
        <taxon>Multicrustacea</taxon>
        <taxon>Malacostraca</taxon>
        <taxon>Eumalacostraca</taxon>
        <taxon>Eucarida</taxon>
        <taxon>Decapoda</taxon>
        <taxon>Pleocyemata</taxon>
        <taxon>Anomura</taxon>
        <taxon>Galatheoidea</taxon>
        <taxon>Porcellanidae</taxon>
        <taxon>Petrolisthes</taxon>
    </lineage>
</organism>
<keyword evidence="2" id="KW-1185">Reference proteome</keyword>
<dbReference type="EMBL" id="JAWQEG010000072">
    <property type="protein sequence ID" value="KAK3895015.1"/>
    <property type="molecule type" value="Genomic_DNA"/>
</dbReference>